<name>A0ABP9QYC1_9PSEU</name>
<comment type="caution">
    <text evidence="1">The sequence shown here is derived from an EMBL/GenBank/DDBJ whole genome shotgun (WGS) entry which is preliminary data.</text>
</comment>
<evidence type="ECO:0000313" key="1">
    <source>
        <dbReference type="EMBL" id="GAA5169441.1"/>
    </source>
</evidence>
<proteinExistence type="predicted"/>
<dbReference type="Proteomes" id="UP001500192">
    <property type="component" value="Unassembled WGS sequence"/>
</dbReference>
<sequence>MRQPEDIARRLLEGLRNDEFLISCVPGTRERLVADAERGYRPARLDHHKRRSKVIGCSTEGSKMILPCRSPGHGRRVGRSTC</sequence>
<evidence type="ECO:0000313" key="2">
    <source>
        <dbReference type="Proteomes" id="UP001500192"/>
    </source>
</evidence>
<dbReference type="EMBL" id="BAABIB010000088">
    <property type="protein sequence ID" value="GAA5169441.1"/>
    <property type="molecule type" value="Genomic_DNA"/>
</dbReference>
<reference evidence="2" key="1">
    <citation type="journal article" date="2019" name="Int. J. Syst. Evol. Microbiol.">
        <title>The Global Catalogue of Microorganisms (GCM) 10K type strain sequencing project: providing services to taxonomists for standard genome sequencing and annotation.</title>
        <authorList>
            <consortium name="The Broad Institute Genomics Platform"/>
            <consortium name="The Broad Institute Genome Sequencing Center for Infectious Disease"/>
            <person name="Wu L."/>
            <person name="Ma J."/>
        </authorList>
    </citation>
    <scope>NUCLEOTIDE SEQUENCE [LARGE SCALE GENOMIC DNA]</scope>
    <source>
        <strain evidence="2">JCM 18054</strain>
    </source>
</reference>
<accession>A0ABP9QYC1</accession>
<protein>
    <submittedName>
        <fullName evidence="1">Uncharacterized protein</fullName>
    </submittedName>
</protein>
<organism evidence="1 2">
    <name type="scientific">Amycolatopsis dongchuanensis</name>
    <dbReference type="NCBI Taxonomy" id="1070866"/>
    <lineage>
        <taxon>Bacteria</taxon>
        <taxon>Bacillati</taxon>
        <taxon>Actinomycetota</taxon>
        <taxon>Actinomycetes</taxon>
        <taxon>Pseudonocardiales</taxon>
        <taxon>Pseudonocardiaceae</taxon>
        <taxon>Amycolatopsis</taxon>
    </lineage>
</organism>
<gene>
    <name evidence="1" type="ORF">GCM10023214_46480</name>
</gene>
<keyword evidence="2" id="KW-1185">Reference proteome</keyword>